<dbReference type="PROSITE" id="PS00615">
    <property type="entry name" value="C_TYPE_LECTIN_1"/>
    <property type="match status" value="1"/>
</dbReference>
<reference evidence="3" key="2">
    <citation type="submission" date="2025-09" db="UniProtKB">
        <authorList>
            <consortium name="Ensembl"/>
        </authorList>
    </citation>
    <scope>IDENTIFICATION</scope>
</reference>
<dbReference type="AlphaFoldDB" id="A0A3B4AQN1"/>
<dbReference type="PROSITE" id="PS50041">
    <property type="entry name" value="C_TYPE_LECTIN_2"/>
    <property type="match status" value="2"/>
</dbReference>
<evidence type="ECO:0000313" key="3">
    <source>
        <dbReference type="Ensembl" id="ENSPMGP00000019487.1"/>
    </source>
</evidence>
<dbReference type="InterPro" id="IPR001304">
    <property type="entry name" value="C-type_lectin-like"/>
</dbReference>
<dbReference type="InterPro" id="IPR016186">
    <property type="entry name" value="C-type_lectin-like/link_sf"/>
</dbReference>
<organism evidence="3 4">
    <name type="scientific">Periophthalmus magnuspinnatus</name>
    <dbReference type="NCBI Taxonomy" id="409849"/>
    <lineage>
        <taxon>Eukaryota</taxon>
        <taxon>Metazoa</taxon>
        <taxon>Chordata</taxon>
        <taxon>Craniata</taxon>
        <taxon>Vertebrata</taxon>
        <taxon>Euteleostomi</taxon>
        <taxon>Actinopterygii</taxon>
        <taxon>Neopterygii</taxon>
        <taxon>Teleostei</taxon>
        <taxon>Neoteleostei</taxon>
        <taxon>Acanthomorphata</taxon>
        <taxon>Gobiaria</taxon>
        <taxon>Gobiiformes</taxon>
        <taxon>Gobioidei</taxon>
        <taxon>Gobiidae</taxon>
        <taxon>Oxudercinae</taxon>
        <taxon>Periophthalmus</taxon>
    </lineage>
</organism>
<dbReference type="PANTHER" id="PTHR45784">
    <property type="entry name" value="C-TYPE LECTIN DOMAIN FAMILY 20 MEMBER A-RELATED"/>
    <property type="match status" value="1"/>
</dbReference>
<evidence type="ECO:0000256" key="1">
    <source>
        <dbReference type="ARBA" id="ARBA00023157"/>
    </source>
</evidence>
<dbReference type="Pfam" id="PF00059">
    <property type="entry name" value="Lectin_C"/>
    <property type="match status" value="2"/>
</dbReference>
<keyword evidence="1" id="KW-1015">Disulfide bond</keyword>
<keyword evidence="4" id="KW-1185">Reference proteome</keyword>
<evidence type="ECO:0000313" key="4">
    <source>
        <dbReference type="Proteomes" id="UP000261520"/>
    </source>
</evidence>
<dbReference type="Ensembl" id="ENSPMGT00000020770.1">
    <property type="protein sequence ID" value="ENSPMGP00000019487.1"/>
    <property type="gene ID" value="ENSPMGG00000015827.1"/>
</dbReference>
<feature type="domain" description="C-type lectin" evidence="2">
    <location>
        <begin position="1"/>
        <end position="113"/>
    </location>
</feature>
<dbReference type="InterPro" id="IPR018378">
    <property type="entry name" value="C-type_lectin_CS"/>
</dbReference>
<evidence type="ECO:0000259" key="2">
    <source>
        <dbReference type="PROSITE" id="PS50041"/>
    </source>
</evidence>
<dbReference type="SMART" id="SM00034">
    <property type="entry name" value="CLECT"/>
    <property type="match status" value="2"/>
</dbReference>
<dbReference type="STRING" id="409849.ENSPMGP00000019487"/>
<dbReference type="Proteomes" id="UP000261520">
    <property type="component" value="Unplaced"/>
</dbReference>
<feature type="domain" description="C-type lectin" evidence="2">
    <location>
        <begin position="123"/>
        <end position="225"/>
    </location>
</feature>
<name>A0A3B4AQN1_9GOBI</name>
<reference evidence="3" key="1">
    <citation type="submission" date="2025-08" db="UniProtKB">
        <authorList>
            <consortium name="Ensembl"/>
        </authorList>
    </citation>
    <scope>IDENTIFICATION</scope>
</reference>
<dbReference type="PANTHER" id="PTHR45784:SF3">
    <property type="entry name" value="C-TYPE LECTIN DOMAIN FAMILY 4 MEMBER K-LIKE-RELATED"/>
    <property type="match status" value="1"/>
</dbReference>
<dbReference type="InterPro" id="IPR016187">
    <property type="entry name" value="CTDL_fold"/>
</dbReference>
<dbReference type="Gene3D" id="3.10.100.10">
    <property type="entry name" value="Mannose-Binding Protein A, subunit A"/>
    <property type="match status" value="2"/>
</dbReference>
<protein>
    <recommendedName>
        <fullName evidence="2">C-type lectin domain-containing protein</fullName>
    </recommendedName>
</protein>
<accession>A0A3B4AQN1</accession>
<proteinExistence type="predicted"/>
<dbReference type="SUPFAM" id="SSF56436">
    <property type="entry name" value="C-type lectin-like"/>
    <property type="match status" value="2"/>
</dbReference>
<sequence length="226" mass="26307">MTWTEAQQYCRQHYTDLATIHNTEDLDKLTRPSTYTGDAWIGLFDDVASWKGVMGNDSNSWRWSVTGTTSTSQYQNWASGQPDYNSAVEKCLYMNSGLWFDGNCADRLYVVCFTLTEPGFKNYTYVPTLMTWEDAQKYCRQHHTDLAMIENQTENMAVASITLGKAWLGLYRKPWRWSDGSTSNVTSWENSRPNNYGEVQHCVWENSYHDWNDFSCSSLYPFFCHR</sequence>